<proteinExistence type="inferred from homology"/>
<dbReference type="SUPFAM" id="SSF53850">
    <property type="entry name" value="Periplasmic binding protein-like II"/>
    <property type="match status" value="1"/>
</dbReference>
<accession>A0ABT8KAX2</accession>
<comment type="similarity">
    <text evidence="2">Belongs to the bacterial solute-binding protein 5 family.</text>
</comment>
<evidence type="ECO:0000256" key="5">
    <source>
        <dbReference type="SAM" id="SignalP"/>
    </source>
</evidence>
<evidence type="ECO:0000313" key="7">
    <source>
        <dbReference type="EMBL" id="MDN4614583.1"/>
    </source>
</evidence>
<dbReference type="PIRSF" id="PIRSF002741">
    <property type="entry name" value="MppA"/>
    <property type="match status" value="1"/>
</dbReference>
<dbReference type="InterPro" id="IPR030678">
    <property type="entry name" value="Peptide/Ni-bd"/>
</dbReference>
<keyword evidence="4 5" id="KW-0732">Signal</keyword>
<comment type="subcellular location">
    <subcellularLocation>
        <location evidence="1">Cell envelope</location>
    </subcellularLocation>
</comment>
<dbReference type="Proteomes" id="UP001174208">
    <property type="component" value="Unassembled WGS sequence"/>
</dbReference>
<keyword evidence="3" id="KW-0813">Transport</keyword>
<keyword evidence="8" id="KW-1185">Reference proteome</keyword>
<dbReference type="PROSITE" id="PS51257">
    <property type="entry name" value="PROKAR_LIPOPROTEIN"/>
    <property type="match status" value="1"/>
</dbReference>
<evidence type="ECO:0000256" key="4">
    <source>
        <dbReference type="ARBA" id="ARBA00022729"/>
    </source>
</evidence>
<sequence length="531" mass="55019">MKSLHAARWAVPAGVLALALTMTGCAGASNGSSSSNKTLTVDTSFVVKTLDPGTVYEQTGNIAVHALYDTLVTFEGSNVTDIKPELASKWEQSSDGKTWTFTLDKDATFSDGSAVTAEDVVFSLNRLKNLKGSSSQTVQTLSFAAKGDDTVVVTSETPDPNVPIILAMPATSVINAEAAKKLGATDADDAAAKDKVGTQLDTESIGSGPYVIKSYDPSSKIVLTANPKYWGEKPAYGRVVIQNVDVQNQKLAISRAKGDEVALDLSGPQASELSSKLKVSGVADTSYFLSVNQDPAVSAVTSNPAFVKALRQTVDGPGIAKLFGKGATPASGLVPPAFAGALPEADAPKQDIDGATKTLADAGLTGAKAALVYPAITYRGVDLGTIVTKVQQDAKKAGIDIELTPQPINVFLQSQSEGKNEINFSPNSLNYPASDSLVNNMAPGASTSLRTGWTVERANPAAVQASKAVTAAVTPDARTDAMVAWQKVMNEFSPYIALANNAGIVVATGDLTGAEYTPAGWTVDLAAIAAK</sequence>
<evidence type="ECO:0000256" key="1">
    <source>
        <dbReference type="ARBA" id="ARBA00004196"/>
    </source>
</evidence>
<protein>
    <submittedName>
        <fullName evidence="7">ABC transporter substrate-binding protein</fullName>
    </submittedName>
</protein>
<dbReference type="EMBL" id="JAROCF010000001">
    <property type="protein sequence ID" value="MDN4614583.1"/>
    <property type="molecule type" value="Genomic_DNA"/>
</dbReference>
<dbReference type="RefSeq" id="WP_301210824.1">
    <property type="nucleotide sequence ID" value="NZ_JAROCF010000001.1"/>
</dbReference>
<evidence type="ECO:0000256" key="3">
    <source>
        <dbReference type="ARBA" id="ARBA00022448"/>
    </source>
</evidence>
<feature type="chain" id="PRO_5046981600" evidence="5">
    <location>
        <begin position="29"/>
        <end position="531"/>
    </location>
</feature>
<dbReference type="PANTHER" id="PTHR30290:SF10">
    <property type="entry name" value="PERIPLASMIC OLIGOPEPTIDE-BINDING PROTEIN-RELATED"/>
    <property type="match status" value="1"/>
</dbReference>
<feature type="domain" description="Solute-binding protein family 5" evidence="6">
    <location>
        <begin position="82"/>
        <end position="442"/>
    </location>
</feature>
<organism evidence="7 8">
    <name type="scientific">Leifsonia williamsii</name>
    <dbReference type="NCBI Taxonomy" id="3035919"/>
    <lineage>
        <taxon>Bacteria</taxon>
        <taxon>Bacillati</taxon>
        <taxon>Actinomycetota</taxon>
        <taxon>Actinomycetes</taxon>
        <taxon>Micrococcales</taxon>
        <taxon>Microbacteriaceae</taxon>
        <taxon>Leifsonia</taxon>
    </lineage>
</organism>
<feature type="signal peptide" evidence="5">
    <location>
        <begin position="1"/>
        <end position="28"/>
    </location>
</feature>
<dbReference type="Pfam" id="PF00496">
    <property type="entry name" value="SBP_bac_5"/>
    <property type="match status" value="1"/>
</dbReference>
<dbReference type="InterPro" id="IPR000914">
    <property type="entry name" value="SBP_5_dom"/>
</dbReference>
<evidence type="ECO:0000313" key="8">
    <source>
        <dbReference type="Proteomes" id="UP001174208"/>
    </source>
</evidence>
<dbReference type="Gene3D" id="3.40.190.10">
    <property type="entry name" value="Periplasmic binding protein-like II"/>
    <property type="match status" value="1"/>
</dbReference>
<evidence type="ECO:0000259" key="6">
    <source>
        <dbReference type="Pfam" id="PF00496"/>
    </source>
</evidence>
<dbReference type="PANTHER" id="PTHR30290">
    <property type="entry name" value="PERIPLASMIC BINDING COMPONENT OF ABC TRANSPORTER"/>
    <property type="match status" value="1"/>
</dbReference>
<dbReference type="InterPro" id="IPR039424">
    <property type="entry name" value="SBP_5"/>
</dbReference>
<evidence type="ECO:0000256" key="2">
    <source>
        <dbReference type="ARBA" id="ARBA00005695"/>
    </source>
</evidence>
<name>A0ABT8KAX2_9MICO</name>
<comment type="caution">
    <text evidence="7">The sequence shown here is derived from an EMBL/GenBank/DDBJ whole genome shotgun (WGS) entry which is preliminary data.</text>
</comment>
<gene>
    <name evidence="7" type="ORF">P5G50_08970</name>
</gene>
<reference evidence="7" key="1">
    <citation type="submission" date="2023-06" db="EMBL/GenBank/DDBJ databases">
        <title>MT1 and MT2 Draft Genomes of Novel Species.</title>
        <authorList>
            <person name="Venkateswaran K."/>
        </authorList>
    </citation>
    <scope>NUCLEOTIDE SEQUENCE</scope>
    <source>
        <strain evidence="7">F6_8S_P_1B</strain>
    </source>
</reference>
<dbReference type="Gene3D" id="3.10.105.10">
    <property type="entry name" value="Dipeptide-binding Protein, Domain 3"/>
    <property type="match status" value="1"/>
</dbReference>
<dbReference type="CDD" id="cd08512">
    <property type="entry name" value="PBP2_NikA_DppA_OppA_like_7"/>
    <property type="match status" value="1"/>
</dbReference>